<dbReference type="Proteomes" id="UP000298781">
    <property type="component" value="Chromosome"/>
</dbReference>
<keyword evidence="1" id="KW-0732">Signal</keyword>
<dbReference type="RefSeq" id="WP_136960443.1">
    <property type="nucleotide sequence ID" value="NZ_CP039690.1"/>
</dbReference>
<keyword evidence="3" id="KW-1185">Reference proteome</keyword>
<evidence type="ECO:0000256" key="1">
    <source>
        <dbReference type="SAM" id="SignalP"/>
    </source>
</evidence>
<feature type="signal peptide" evidence="1">
    <location>
        <begin position="1"/>
        <end position="29"/>
    </location>
</feature>
<dbReference type="KEGG" id="pstg:E8M01_12645"/>
<evidence type="ECO:0000313" key="2">
    <source>
        <dbReference type="EMBL" id="QCI64993.1"/>
    </source>
</evidence>
<protein>
    <recommendedName>
        <fullName evidence="4">Phosphate starvation-inducible protein PsiF</fullName>
    </recommendedName>
</protein>
<dbReference type="OrthoDB" id="9886477at2"/>
<proteinExistence type="predicted"/>
<dbReference type="EMBL" id="CP039690">
    <property type="protein sequence ID" value="QCI64993.1"/>
    <property type="molecule type" value="Genomic_DNA"/>
</dbReference>
<sequence length="85" mass="9225">MARPTFKFLMTIAALSTGAVLLFVTNADAQSRSASQRNNPRVISKCMHDVVDAVPGDRNDQGISRTRAAMYQSCVRNGGTIPGRR</sequence>
<accession>A0A4D7B1X1</accession>
<organism evidence="2 3">
    <name type="scientific">Phreatobacter stygius</name>
    <dbReference type="NCBI Taxonomy" id="1940610"/>
    <lineage>
        <taxon>Bacteria</taxon>
        <taxon>Pseudomonadati</taxon>
        <taxon>Pseudomonadota</taxon>
        <taxon>Alphaproteobacteria</taxon>
        <taxon>Hyphomicrobiales</taxon>
        <taxon>Phreatobacteraceae</taxon>
        <taxon>Phreatobacter</taxon>
    </lineage>
</organism>
<name>A0A4D7B1X1_9HYPH</name>
<evidence type="ECO:0000313" key="3">
    <source>
        <dbReference type="Proteomes" id="UP000298781"/>
    </source>
</evidence>
<feature type="chain" id="PRO_5020738592" description="Phosphate starvation-inducible protein PsiF" evidence="1">
    <location>
        <begin position="30"/>
        <end position="85"/>
    </location>
</feature>
<gene>
    <name evidence="2" type="ORF">E8M01_12645</name>
</gene>
<reference evidence="2 3" key="1">
    <citation type="submission" date="2019-04" db="EMBL/GenBank/DDBJ databases">
        <title>Phreatobacter aquaticus sp. nov.</title>
        <authorList>
            <person name="Choi A."/>
        </authorList>
    </citation>
    <scope>NUCLEOTIDE SEQUENCE [LARGE SCALE GENOMIC DNA]</scope>
    <source>
        <strain evidence="2 3">KCTC 52518</strain>
    </source>
</reference>
<evidence type="ECO:0008006" key="4">
    <source>
        <dbReference type="Google" id="ProtNLM"/>
    </source>
</evidence>
<dbReference type="AlphaFoldDB" id="A0A4D7B1X1"/>